<feature type="domain" description="UvrD-like helicase C-terminal" evidence="16">
    <location>
        <begin position="520"/>
        <end position="807"/>
    </location>
</feature>
<comment type="catalytic activity">
    <reaction evidence="11 13">
        <text>Couples ATP hydrolysis with the unwinding of duplex DNA by translocating in the 3'-5' direction.</text>
        <dbReference type="EC" id="5.6.2.4"/>
    </reaction>
</comment>
<comment type="function">
    <text evidence="13">The heterodimer acts as both an ATP-dependent DNA helicase and an ATP-dependent, dual-direction single-stranded exonuclease. Recognizes the chi site generating a DNA molecule suitable for the initiation of homologous recombination. The AddA nuclease domain is required for chi fragment generation; this subunit has the helicase and 3' -&gt; 5' nuclease activities.</text>
</comment>
<keyword evidence="7 13" id="KW-0067">ATP-binding</keyword>
<comment type="cofactor">
    <cofactor evidence="13">
        <name>Mg(2+)</name>
        <dbReference type="ChEBI" id="CHEBI:18420"/>
    </cofactor>
</comment>
<reference evidence="17 18" key="1">
    <citation type="journal article" date="2014" name="Genome Announc.">
        <title>Genome Sequence of Youngiibacter fragilis, the Type Strain of the Genus Youngiibacter.</title>
        <authorList>
            <person name="Wawrik C.B."/>
            <person name="Callaghan A.V."/>
            <person name="Stamps B.W."/>
            <person name="Wawrik B."/>
        </authorList>
    </citation>
    <scope>NUCLEOTIDE SEQUENCE [LARGE SCALE GENOMIC DNA]</scope>
    <source>
        <strain evidence="17 18">232.1</strain>
    </source>
</reference>
<dbReference type="InterPro" id="IPR014016">
    <property type="entry name" value="UvrD-like_ATP-bd"/>
</dbReference>
<dbReference type="GO" id="GO:0043138">
    <property type="term" value="F:3'-5' DNA helicase activity"/>
    <property type="evidence" value="ECO:0007669"/>
    <property type="project" value="UniProtKB-UniRule"/>
</dbReference>
<evidence type="ECO:0000256" key="11">
    <source>
        <dbReference type="ARBA" id="ARBA00034617"/>
    </source>
</evidence>
<keyword evidence="6 13" id="KW-0269">Exonuclease</keyword>
<protein>
    <recommendedName>
        <fullName evidence="13">ATP-dependent helicase/nuclease subunit A</fullName>
        <ecNumber evidence="13">3.1.-.-</ecNumber>
        <ecNumber evidence="13">5.6.2.4</ecNumber>
    </recommendedName>
    <alternativeName>
        <fullName evidence="13">ATP-dependent helicase/nuclease AddA</fullName>
    </alternativeName>
    <alternativeName>
        <fullName evidence="13">DNA 3'-5' helicase AddA</fullName>
    </alternativeName>
</protein>
<dbReference type="OrthoDB" id="9810135at2"/>
<dbReference type="EC" id="3.1.-.-" evidence="13"/>
<dbReference type="NCBIfam" id="TIGR02785">
    <property type="entry name" value="addA_Gpos"/>
    <property type="match status" value="1"/>
</dbReference>
<keyword evidence="2 13" id="KW-0547">Nucleotide-binding</keyword>
<dbReference type="Pfam" id="PF12705">
    <property type="entry name" value="PDDEXK_1"/>
    <property type="match status" value="1"/>
</dbReference>
<dbReference type="GO" id="GO:0003690">
    <property type="term" value="F:double-stranded DNA binding"/>
    <property type="evidence" value="ECO:0007669"/>
    <property type="project" value="UniProtKB-UniRule"/>
</dbReference>
<organism evidence="17 18">
    <name type="scientific">Youngiibacter fragilis 232.1</name>
    <dbReference type="NCBI Taxonomy" id="994573"/>
    <lineage>
        <taxon>Bacteria</taxon>
        <taxon>Bacillati</taxon>
        <taxon>Bacillota</taxon>
        <taxon>Clostridia</taxon>
        <taxon>Eubacteriales</taxon>
        <taxon>Clostridiaceae</taxon>
        <taxon>Youngiibacter</taxon>
    </lineage>
</organism>
<keyword evidence="9 13" id="KW-0234">DNA repair</keyword>
<evidence type="ECO:0000256" key="14">
    <source>
        <dbReference type="PROSITE-ProRule" id="PRU00560"/>
    </source>
</evidence>
<evidence type="ECO:0000259" key="16">
    <source>
        <dbReference type="PROSITE" id="PS51217"/>
    </source>
</evidence>
<evidence type="ECO:0000256" key="4">
    <source>
        <dbReference type="ARBA" id="ARBA00022801"/>
    </source>
</evidence>
<keyword evidence="4 13" id="KW-0378">Hydrolase</keyword>
<evidence type="ECO:0000256" key="8">
    <source>
        <dbReference type="ARBA" id="ARBA00023125"/>
    </source>
</evidence>
<evidence type="ECO:0000256" key="12">
    <source>
        <dbReference type="ARBA" id="ARBA00048988"/>
    </source>
</evidence>
<dbReference type="SUPFAM" id="SSF52540">
    <property type="entry name" value="P-loop containing nucleoside triphosphate hydrolases"/>
    <property type="match status" value="1"/>
</dbReference>
<dbReference type="Pfam" id="PF00580">
    <property type="entry name" value="UvrD-helicase"/>
    <property type="match status" value="1"/>
</dbReference>
<dbReference type="Gene3D" id="3.90.320.10">
    <property type="match status" value="1"/>
</dbReference>
<proteinExistence type="inferred from homology"/>
<comment type="caution">
    <text evidence="17">The sequence shown here is derived from an EMBL/GenBank/DDBJ whole genome shotgun (WGS) entry which is preliminary data.</text>
</comment>
<keyword evidence="1 13" id="KW-0540">Nuclease</keyword>
<dbReference type="eggNOG" id="COG1074">
    <property type="taxonomic scope" value="Bacteria"/>
</dbReference>
<keyword evidence="10 13" id="KW-0413">Isomerase</keyword>
<evidence type="ECO:0000256" key="1">
    <source>
        <dbReference type="ARBA" id="ARBA00022722"/>
    </source>
</evidence>
<name>V7IBD1_9CLOT</name>
<keyword evidence="18" id="KW-1185">Reference proteome</keyword>
<comment type="catalytic activity">
    <reaction evidence="12 13">
        <text>ATP + H2O = ADP + phosphate + H(+)</text>
        <dbReference type="Rhea" id="RHEA:13065"/>
        <dbReference type="ChEBI" id="CHEBI:15377"/>
        <dbReference type="ChEBI" id="CHEBI:15378"/>
        <dbReference type="ChEBI" id="CHEBI:30616"/>
        <dbReference type="ChEBI" id="CHEBI:43474"/>
        <dbReference type="ChEBI" id="CHEBI:456216"/>
        <dbReference type="EC" id="5.6.2.4"/>
    </reaction>
</comment>
<dbReference type="GO" id="GO:0033202">
    <property type="term" value="C:DNA helicase complex"/>
    <property type="evidence" value="ECO:0007669"/>
    <property type="project" value="TreeGrafter"/>
</dbReference>
<dbReference type="EC" id="5.6.2.4" evidence="13"/>
<evidence type="ECO:0000256" key="5">
    <source>
        <dbReference type="ARBA" id="ARBA00022806"/>
    </source>
</evidence>
<evidence type="ECO:0000256" key="13">
    <source>
        <dbReference type="HAMAP-Rule" id="MF_01451"/>
    </source>
</evidence>
<dbReference type="PROSITE" id="PS51198">
    <property type="entry name" value="UVRD_HELICASE_ATP_BIND"/>
    <property type="match status" value="1"/>
</dbReference>
<dbReference type="PANTHER" id="PTHR11070:SF48">
    <property type="entry name" value="ATP-DEPENDENT HELICASE_NUCLEASE SUBUNIT A"/>
    <property type="match status" value="1"/>
</dbReference>
<dbReference type="InterPro" id="IPR014152">
    <property type="entry name" value="AddA"/>
</dbReference>
<accession>V7IBD1</accession>
<dbReference type="GO" id="GO:0000724">
    <property type="term" value="P:double-strand break repair via homologous recombination"/>
    <property type="evidence" value="ECO:0007669"/>
    <property type="project" value="UniProtKB-UniRule"/>
</dbReference>
<dbReference type="PROSITE" id="PS51217">
    <property type="entry name" value="UVRD_HELICASE_CTER"/>
    <property type="match status" value="1"/>
</dbReference>
<sequence>MGAAWTNEQTSAIEARNRNLLVAAAAGSGKTAVLVERIIRLVTKDKADIDSLLVVTFTNAAASEMRERIGDAIAKVLEENPSDVHLQRQLTLLGRSSITTIHSFCLELIRSNFHLIDLDPAFRIADETEAGMLKEEALDQLLEEQYEKGDKSFIALVDSYGGKKDDSGLKALILDLHRFVMSSPWPGKWLDEAGRGYDLSEGDVEMLPVYGKVLESLARMAEIHERNLEDAIAVIRGNPGISKYEDMFVEDQVFCRQLKEAFLRSDKYDSIRSMLMGKIWTRLGTAARGHDKAISEGVKEARSDFKEFIGGLSDTFFSESGSDTLEMARRLDPLMKYLSSIEKEFIAAYDARKREKGLLDFNDLEQLALRILTNVDNDGAAAPSPAALALRAKYREVMIDEYQDSNEVQEVIISMVSRKDEDDPNVFMVGDVKQSIYRFRQARPELFLEKYRTYSPEGMDRNRKVLLYKNFRSRGNILSAVNLVFKGIMSSTAGELDYTDDEALEFGAGHYDDGEDPPVEVMLVETSSLPEDGPQTGDPDYDDEGAMEDGVDISDYKAIELEAIMVAKKIRELVMGDDPAQVYDRKLGRFRKASYRDVVILMRATSVSANIFLEEFSKLEIPAFADNSTGYFETVEVRAMVSLLRIIDNPLQDVPLLSALRSPMFAFSEEELASLRLLDKDDFLFNCLMKSEEGTIGEKAKDFLERLHRYREMSLRLPLDSFIWYLYTETSYYDYAGAMPDGLQRQANLRMLFQKARQFEDSGSKGLFSFIRYIEKFKKTNGDIGAARILGENEDLVRVMSIHKSKGLEFPIVFISNSGKGFNRMDQRKDVLFHPVLGFGPVFIDRDRSIRSTTFFREAIKDRMMLESLSEEMRVLYVAMTRAKERLYITGNIRDREAVIKRWNSLSKGNSLRLPEDKVLKAGSFLDWIMPVLLKHISMDMYRNDGIDACTDEGSFGLEFIRAEDLFKKGMTPRLPDEYVLTIDSLTEPSSSFEIMRRLSYEYAYGKDVAMASKVTVSELKRLVQDKEDIQGVSAIGEEHMERPLFMMNKTGLTGSELGTVFHKVFQHLDFSRVSPDELKNQVDELVERELLRPSEAERVNPWKLKMLFDTDIGKRMVQAAARGDLKREIPFFMGYEGGETMVKGVIDAFFQEDGELVIVDYKTDHVDISSFEETLKTRYTEQMRYYRSALEQITGVKVRETILYSVSLGKELCITL</sequence>
<dbReference type="GO" id="GO:0008408">
    <property type="term" value="F:3'-5' exonuclease activity"/>
    <property type="evidence" value="ECO:0007669"/>
    <property type="project" value="UniProtKB-UniRule"/>
</dbReference>
<dbReference type="InterPro" id="IPR011604">
    <property type="entry name" value="PDDEXK-like_dom_sf"/>
</dbReference>
<keyword evidence="5 13" id="KW-0347">Helicase</keyword>
<dbReference type="InterPro" id="IPR011335">
    <property type="entry name" value="Restrct_endonuc-II-like"/>
</dbReference>
<dbReference type="InterPro" id="IPR038726">
    <property type="entry name" value="PDDEXK_AddAB-type"/>
</dbReference>
<dbReference type="SUPFAM" id="SSF52980">
    <property type="entry name" value="Restriction endonuclease-like"/>
    <property type="match status" value="1"/>
</dbReference>
<gene>
    <name evidence="13" type="primary">addA</name>
    <name evidence="17" type="ORF">T472_0200215</name>
</gene>
<dbReference type="GO" id="GO:0016887">
    <property type="term" value="F:ATP hydrolysis activity"/>
    <property type="evidence" value="ECO:0007669"/>
    <property type="project" value="RHEA"/>
</dbReference>
<dbReference type="Pfam" id="PF13361">
    <property type="entry name" value="UvrD_C"/>
    <property type="match status" value="1"/>
</dbReference>
<dbReference type="EMBL" id="AXUN02000002">
    <property type="protein sequence ID" value="ETA82596.1"/>
    <property type="molecule type" value="Genomic_DNA"/>
</dbReference>
<dbReference type="FunFam" id="3.40.50.300:FF:001236">
    <property type="entry name" value="ATP-dependent helicase/nuclease subunit A"/>
    <property type="match status" value="1"/>
</dbReference>
<evidence type="ECO:0000256" key="7">
    <source>
        <dbReference type="ARBA" id="ARBA00022840"/>
    </source>
</evidence>
<evidence type="ECO:0000259" key="15">
    <source>
        <dbReference type="PROSITE" id="PS51198"/>
    </source>
</evidence>
<keyword evidence="3 13" id="KW-0227">DNA damage</keyword>
<evidence type="ECO:0000256" key="9">
    <source>
        <dbReference type="ARBA" id="ARBA00023204"/>
    </source>
</evidence>
<evidence type="ECO:0000256" key="6">
    <source>
        <dbReference type="ARBA" id="ARBA00022839"/>
    </source>
</evidence>
<dbReference type="GO" id="GO:0005524">
    <property type="term" value="F:ATP binding"/>
    <property type="evidence" value="ECO:0007669"/>
    <property type="project" value="UniProtKB-UniRule"/>
</dbReference>
<dbReference type="STRING" id="994573.T472_0200215"/>
<dbReference type="Gene3D" id="3.40.50.300">
    <property type="entry name" value="P-loop containing nucleotide triphosphate hydrolases"/>
    <property type="match status" value="4"/>
</dbReference>
<dbReference type="PANTHER" id="PTHR11070">
    <property type="entry name" value="UVRD / RECB / PCRA DNA HELICASE FAMILY MEMBER"/>
    <property type="match status" value="1"/>
</dbReference>
<dbReference type="InterPro" id="IPR027417">
    <property type="entry name" value="P-loop_NTPase"/>
</dbReference>
<dbReference type="PATRIC" id="fig|994573.3.peg.43"/>
<feature type="domain" description="UvrD-like helicase ATP-binding" evidence="15">
    <location>
        <begin position="3"/>
        <end position="474"/>
    </location>
</feature>
<evidence type="ECO:0000313" key="18">
    <source>
        <dbReference type="Proteomes" id="UP000017747"/>
    </source>
</evidence>
<dbReference type="CDD" id="cd17932">
    <property type="entry name" value="DEXQc_UvrD"/>
    <property type="match status" value="1"/>
</dbReference>
<dbReference type="GO" id="GO:0005829">
    <property type="term" value="C:cytosol"/>
    <property type="evidence" value="ECO:0007669"/>
    <property type="project" value="TreeGrafter"/>
</dbReference>
<comment type="similarity">
    <text evidence="13">Belongs to the helicase family. AddA subfamily.</text>
</comment>
<dbReference type="HAMAP" id="MF_01451">
    <property type="entry name" value="AddA"/>
    <property type="match status" value="1"/>
</dbReference>
<dbReference type="InterPro" id="IPR000212">
    <property type="entry name" value="DNA_helicase_UvrD/REP"/>
</dbReference>
<dbReference type="Proteomes" id="UP000017747">
    <property type="component" value="Unassembled WGS sequence"/>
</dbReference>
<dbReference type="AlphaFoldDB" id="V7IBD1"/>
<evidence type="ECO:0000256" key="2">
    <source>
        <dbReference type="ARBA" id="ARBA00022741"/>
    </source>
</evidence>
<evidence type="ECO:0000313" key="17">
    <source>
        <dbReference type="EMBL" id="ETA82596.1"/>
    </source>
</evidence>
<dbReference type="InterPro" id="IPR014017">
    <property type="entry name" value="DNA_helicase_UvrD-like_C"/>
</dbReference>
<keyword evidence="8 13" id="KW-0238">DNA-binding</keyword>
<evidence type="ECO:0000256" key="3">
    <source>
        <dbReference type="ARBA" id="ARBA00022763"/>
    </source>
</evidence>
<evidence type="ECO:0000256" key="10">
    <source>
        <dbReference type="ARBA" id="ARBA00023235"/>
    </source>
</evidence>
<comment type="subunit">
    <text evidence="13">Heterodimer of AddA and AddB/RexB.</text>
</comment>
<feature type="binding site" evidence="14">
    <location>
        <begin position="24"/>
        <end position="31"/>
    </location>
    <ligand>
        <name>ATP</name>
        <dbReference type="ChEBI" id="CHEBI:30616"/>
    </ligand>
</feature>